<gene>
    <name evidence="1" type="ORF">HT134_22430</name>
</gene>
<evidence type="ECO:0000313" key="2">
    <source>
        <dbReference type="Proteomes" id="UP000546126"/>
    </source>
</evidence>
<name>A0A7Y6MCJ7_9ACTN</name>
<dbReference type="Proteomes" id="UP000546126">
    <property type="component" value="Unassembled WGS sequence"/>
</dbReference>
<protein>
    <submittedName>
        <fullName evidence="1">Class 1 isoprenoid biosynthesis enzyme</fullName>
    </submittedName>
</protein>
<comment type="caution">
    <text evidence="1">The sequence shown here is derived from an EMBL/GenBank/DDBJ whole genome shotgun (WGS) entry which is preliminary data.</text>
</comment>
<accession>A0A7Y6MCJ7</accession>
<proteinExistence type="predicted"/>
<sequence length="319" mass="34393">MIRDLLTVARCARPAIALPVALKDAVACAPAAVRDFERAVEPIVRDVLAGPEREAMIASLRGTALTFNIGIRAYARMAGRPCDGELAMLAGSVARLYDDLIDNGEDPEIDSWVASLFGAGEPAPGGRPVPSDRHRRLLAALYAEIRRRAPGELWHTALLELHDYQVLSRRQRDPATPAAQLGKITRGKGGLACVVLFGLVHPDMSVVQRDTVMEAGEALQLLDDYLDQDADLRDGIGTPLNRGEVSLAEVGARLRALRPRLAASYGRAAARPFVATLLLVLAADVLKRHRSRRARTRQDSPLGLLLAGGTHAIPPKRAS</sequence>
<organism evidence="1 2">
    <name type="scientific">Nonomuraea rhodomycinica</name>
    <dbReference type="NCBI Taxonomy" id="1712872"/>
    <lineage>
        <taxon>Bacteria</taxon>
        <taxon>Bacillati</taxon>
        <taxon>Actinomycetota</taxon>
        <taxon>Actinomycetes</taxon>
        <taxon>Streptosporangiales</taxon>
        <taxon>Streptosporangiaceae</taxon>
        <taxon>Nonomuraea</taxon>
    </lineage>
</organism>
<dbReference type="RefSeq" id="WP_175602408.1">
    <property type="nucleotide sequence ID" value="NZ_JABWGO010000005.1"/>
</dbReference>
<dbReference type="EMBL" id="JABWGO010000005">
    <property type="protein sequence ID" value="NUW42872.1"/>
    <property type="molecule type" value="Genomic_DNA"/>
</dbReference>
<reference evidence="1 2" key="1">
    <citation type="submission" date="2020-06" db="EMBL/GenBank/DDBJ databases">
        <authorList>
            <person name="Chanama M."/>
        </authorList>
    </citation>
    <scope>NUCLEOTIDE SEQUENCE [LARGE SCALE GENOMIC DNA]</scope>
    <source>
        <strain evidence="1 2">TBRC6557</strain>
    </source>
</reference>
<keyword evidence="2" id="KW-1185">Reference proteome</keyword>
<dbReference type="CDD" id="cd00385">
    <property type="entry name" value="Isoprenoid_Biosyn_C1"/>
    <property type="match status" value="1"/>
</dbReference>
<dbReference type="AlphaFoldDB" id="A0A7Y6MCJ7"/>
<evidence type="ECO:0000313" key="1">
    <source>
        <dbReference type="EMBL" id="NUW42872.1"/>
    </source>
</evidence>